<dbReference type="InterPro" id="IPR036388">
    <property type="entry name" value="WH-like_DNA-bd_sf"/>
</dbReference>
<gene>
    <name evidence="2" type="ORF">SAMN04488498_104248</name>
</gene>
<proteinExistence type="predicted"/>
<keyword evidence="3" id="KW-1185">Reference proteome</keyword>
<dbReference type="PROSITE" id="PS50995">
    <property type="entry name" value="HTH_MARR_2"/>
    <property type="match status" value="1"/>
</dbReference>
<feature type="domain" description="HTH marR-type" evidence="1">
    <location>
        <begin position="29"/>
        <end position="158"/>
    </location>
</feature>
<organism evidence="2 3">
    <name type="scientific">Neomesorhizobium albiziae</name>
    <dbReference type="NCBI Taxonomy" id="335020"/>
    <lineage>
        <taxon>Bacteria</taxon>
        <taxon>Pseudomonadati</taxon>
        <taxon>Pseudomonadota</taxon>
        <taxon>Alphaproteobacteria</taxon>
        <taxon>Hyphomicrobiales</taxon>
        <taxon>Phyllobacteriaceae</taxon>
        <taxon>Neomesorhizobium</taxon>
    </lineage>
</organism>
<dbReference type="PANTHER" id="PTHR33164:SF95">
    <property type="entry name" value="TRANSCRIPTIONAL REGULATOR"/>
    <property type="match status" value="1"/>
</dbReference>
<name>A0A1I3Y732_9HYPH</name>
<sequence length="158" mass="17022">MGRPEVSGEENLLKLVDADAPEPGDYHLQEQIGFVLRKAHQRHVSIFASHIGDLTPPQFAALAKLHDIGETSQNQLGQLIAMDAATVKGVIDRLKARGLVALSKHEGDKRRLLVSLTAQGRDAVLSLIPRAQAITAETLEPLSSKEAATLLKLLAKLA</sequence>
<evidence type="ECO:0000313" key="2">
    <source>
        <dbReference type="EMBL" id="SFK27625.1"/>
    </source>
</evidence>
<dbReference type="GO" id="GO:0003700">
    <property type="term" value="F:DNA-binding transcription factor activity"/>
    <property type="evidence" value="ECO:0007669"/>
    <property type="project" value="InterPro"/>
</dbReference>
<dbReference type="InterPro" id="IPR039422">
    <property type="entry name" value="MarR/SlyA-like"/>
</dbReference>
<dbReference type="InterPro" id="IPR000835">
    <property type="entry name" value="HTH_MarR-typ"/>
</dbReference>
<evidence type="ECO:0000259" key="1">
    <source>
        <dbReference type="PROSITE" id="PS50995"/>
    </source>
</evidence>
<dbReference type="GO" id="GO:0003677">
    <property type="term" value="F:DNA binding"/>
    <property type="evidence" value="ECO:0007669"/>
    <property type="project" value="UniProtKB-KW"/>
</dbReference>
<dbReference type="Proteomes" id="UP000323300">
    <property type="component" value="Unassembled WGS sequence"/>
</dbReference>
<dbReference type="PRINTS" id="PR00598">
    <property type="entry name" value="HTHMARR"/>
</dbReference>
<protein>
    <submittedName>
        <fullName evidence="2">DNA-binding transcriptional regulator, MarR family</fullName>
    </submittedName>
</protein>
<dbReference type="SUPFAM" id="SSF46785">
    <property type="entry name" value="Winged helix' DNA-binding domain"/>
    <property type="match status" value="1"/>
</dbReference>
<dbReference type="Pfam" id="PF01047">
    <property type="entry name" value="MarR"/>
    <property type="match status" value="1"/>
</dbReference>
<dbReference type="AlphaFoldDB" id="A0A1I3Y732"/>
<dbReference type="PANTHER" id="PTHR33164">
    <property type="entry name" value="TRANSCRIPTIONAL REGULATOR, MARR FAMILY"/>
    <property type="match status" value="1"/>
</dbReference>
<dbReference type="Gene3D" id="1.10.10.10">
    <property type="entry name" value="Winged helix-like DNA-binding domain superfamily/Winged helix DNA-binding domain"/>
    <property type="match status" value="1"/>
</dbReference>
<dbReference type="EMBL" id="FOSL01000004">
    <property type="protein sequence ID" value="SFK27625.1"/>
    <property type="molecule type" value="Genomic_DNA"/>
</dbReference>
<accession>A0A1I3Y732</accession>
<evidence type="ECO:0000313" key="3">
    <source>
        <dbReference type="Proteomes" id="UP000323300"/>
    </source>
</evidence>
<keyword evidence="2" id="KW-0238">DNA-binding</keyword>
<dbReference type="GO" id="GO:0006950">
    <property type="term" value="P:response to stress"/>
    <property type="evidence" value="ECO:0007669"/>
    <property type="project" value="TreeGrafter"/>
</dbReference>
<dbReference type="SMART" id="SM00347">
    <property type="entry name" value="HTH_MARR"/>
    <property type="match status" value="1"/>
</dbReference>
<reference evidence="2 3" key="1">
    <citation type="submission" date="2016-10" db="EMBL/GenBank/DDBJ databases">
        <authorList>
            <person name="Varghese N."/>
            <person name="Submissions S."/>
        </authorList>
    </citation>
    <scope>NUCLEOTIDE SEQUENCE [LARGE SCALE GENOMIC DNA]</scope>
    <source>
        <strain evidence="2 3">DSM 21822</strain>
    </source>
</reference>
<dbReference type="InterPro" id="IPR036390">
    <property type="entry name" value="WH_DNA-bd_sf"/>
</dbReference>